<reference evidence="2 3" key="1">
    <citation type="submission" date="2024-08" db="EMBL/GenBank/DDBJ databases">
        <authorList>
            <person name="Ishaq N."/>
        </authorList>
    </citation>
    <scope>NUCLEOTIDE SEQUENCE [LARGE SCALE GENOMIC DNA]</scope>
    <source>
        <strain evidence="2 3">JCM 30400</strain>
    </source>
</reference>
<sequence>MVTYLYWAAIIALVILSLFVGSRMGSLKIGAIVAAVFFSAGWLAYYFHYEQVFVKRFGGVMSISVPDGYRHIGATWKEDNLWVENYDPRSNQCIFTEYSKGNILKGRVIIKDCNPLLGSPSTTSTSTSTQP</sequence>
<name>A0ABV4NQJ3_9GAMM</name>
<dbReference type="Proteomes" id="UP001569414">
    <property type="component" value="Unassembled WGS sequence"/>
</dbReference>
<organism evidence="2 3">
    <name type="scientific">Microbulbifer echini</name>
    <dbReference type="NCBI Taxonomy" id="1529067"/>
    <lineage>
        <taxon>Bacteria</taxon>
        <taxon>Pseudomonadati</taxon>
        <taxon>Pseudomonadota</taxon>
        <taxon>Gammaproteobacteria</taxon>
        <taxon>Cellvibrionales</taxon>
        <taxon>Microbulbiferaceae</taxon>
        <taxon>Microbulbifer</taxon>
    </lineage>
</organism>
<protein>
    <submittedName>
        <fullName evidence="2">Uncharacterized protein</fullName>
    </submittedName>
</protein>
<evidence type="ECO:0000256" key="1">
    <source>
        <dbReference type="SAM" id="Phobius"/>
    </source>
</evidence>
<comment type="caution">
    <text evidence="2">The sequence shown here is derived from an EMBL/GenBank/DDBJ whole genome shotgun (WGS) entry which is preliminary data.</text>
</comment>
<accession>A0ABV4NQJ3</accession>
<proteinExistence type="predicted"/>
<keyword evidence="3" id="KW-1185">Reference proteome</keyword>
<feature type="transmembrane region" description="Helical" evidence="1">
    <location>
        <begin position="6"/>
        <end position="22"/>
    </location>
</feature>
<gene>
    <name evidence="2" type="ORF">ACCI51_11805</name>
</gene>
<keyword evidence="1" id="KW-1133">Transmembrane helix</keyword>
<keyword evidence="1" id="KW-0812">Transmembrane</keyword>
<evidence type="ECO:0000313" key="2">
    <source>
        <dbReference type="EMBL" id="MFA0791231.1"/>
    </source>
</evidence>
<dbReference type="EMBL" id="JBGMEL010000010">
    <property type="protein sequence ID" value="MFA0791231.1"/>
    <property type="molecule type" value="Genomic_DNA"/>
</dbReference>
<evidence type="ECO:0000313" key="3">
    <source>
        <dbReference type="Proteomes" id="UP001569414"/>
    </source>
</evidence>
<feature type="transmembrane region" description="Helical" evidence="1">
    <location>
        <begin position="29"/>
        <end position="47"/>
    </location>
</feature>
<keyword evidence="1" id="KW-0472">Membrane</keyword>
<dbReference type="RefSeq" id="WP_299584507.1">
    <property type="nucleotide sequence ID" value="NZ_JBGMEL010000010.1"/>
</dbReference>